<name>A0ACB7TQK5_DIOAL</name>
<protein>
    <submittedName>
        <fullName evidence="1">Zinc finger CCHC-type protein</fullName>
    </submittedName>
</protein>
<reference evidence="2" key="1">
    <citation type="journal article" date="2022" name="Nat. Commun.">
        <title>Chromosome evolution and the genetic basis of agronomically important traits in greater yam.</title>
        <authorList>
            <person name="Bredeson J.V."/>
            <person name="Lyons J.B."/>
            <person name="Oniyinde I.O."/>
            <person name="Okereke N.R."/>
            <person name="Kolade O."/>
            <person name="Nnabue I."/>
            <person name="Nwadili C.O."/>
            <person name="Hribova E."/>
            <person name="Parker M."/>
            <person name="Nwogha J."/>
            <person name="Shu S."/>
            <person name="Carlson J."/>
            <person name="Kariba R."/>
            <person name="Muthemba S."/>
            <person name="Knop K."/>
            <person name="Barton G.J."/>
            <person name="Sherwood A.V."/>
            <person name="Lopez-Montes A."/>
            <person name="Asiedu R."/>
            <person name="Jamnadass R."/>
            <person name="Muchugi A."/>
            <person name="Goodstein D."/>
            <person name="Egesi C.N."/>
            <person name="Featherston J."/>
            <person name="Asfaw A."/>
            <person name="Simpson G.G."/>
            <person name="Dolezel J."/>
            <person name="Hendre P.S."/>
            <person name="Van Deynze A."/>
            <person name="Kumar P.L."/>
            <person name="Obidiegwu J.E."/>
            <person name="Bhattacharjee R."/>
            <person name="Rokhsar D.S."/>
        </authorList>
    </citation>
    <scope>NUCLEOTIDE SEQUENCE [LARGE SCALE GENOMIC DNA]</scope>
    <source>
        <strain evidence="2">cv. TDa95/00328</strain>
    </source>
</reference>
<gene>
    <name evidence="1" type="ORF">IHE45_20G022700</name>
</gene>
<organism evidence="1 2">
    <name type="scientific">Dioscorea alata</name>
    <name type="common">Purple yam</name>
    <dbReference type="NCBI Taxonomy" id="55571"/>
    <lineage>
        <taxon>Eukaryota</taxon>
        <taxon>Viridiplantae</taxon>
        <taxon>Streptophyta</taxon>
        <taxon>Embryophyta</taxon>
        <taxon>Tracheophyta</taxon>
        <taxon>Spermatophyta</taxon>
        <taxon>Magnoliopsida</taxon>
        <taxon>Liliopsida</taxon>
        <taxon>Dioscoreales</taxon>
        <taxon>Dioscoreaceae</taxon>
        <taxon>Dioscorea</taxon>
    </lineage>
</organism>
<evidence type="ECO:0000313" key="1">
    <source>
        <dbReference type="EMBL" id="KAH7650918.1"/>
    </source>
</evidence>
<keyword evidence="2" id="KW-1185">Reference proteome</keyword>
<evidence type="ECO:0000313" key="2">
    <source>
        <dbReference type="Proteomes" id="UP000827976"/>
    </source>
</evidence>
<sequence>MARQKGAAGNSSLGGKGRGSNNLDRGRGHGRWRGRGRGGRGQDNAGESFGDASGGSRDKSHIKCFNCERMGHYASECRIKRRNNEAYLTQVVDEEPALLMTVSQEEIHNVQERREAVLLNEEGTLLHYDKKGDNEDIWHLDNGACNEELQEEYSGVALGDAPATAPYAAVSSPAERVAARAEASQHAQPRTETAQACPQAHSRAQRSPQARNHAWTRPSACSRSRRRPSTRRRARRSPNARRRARTAPQARGEASPGTQECADASPGSQPRADASQCAQTPPRTRTAHQRA</sequence>
<dbReference type="EMBL" id="CM037030">
    <property type="protein sequence ID" value="KAH7650918.1"/>
    <property type="molecule type" value="Genomic_DNA"/>
</dbReference>
<dbReference type="Proteomes" id="UP000827976">
    <property type="component" value="Chromosome 20"/>
</dbReference>
<comment type="caution">
    <text evidence="1">The sequence shown here is derived from an EMBL/GenBank/DDBJ whole genome shotgun (WGS) entry which is preliminary data.</text>
</comment>
<accession>A0ACB7TQK5</accession>
<proteinExistence type="predicted"/>